<evidence type="ECO:0000313" key="4">
    <source>
        <dbReference type="Proteomes" id="UP000004982"/>
    </source>
</evidence>
<dbReference type="Proteomes" id="UP000004982">
    <property type="component" value="Unassembled WGS sequence"/>
</dbReference>
<dbReference type="EMBL" id="AFQE01000007">
    <property type="protein sequence ID" value="EGQ78511.1"/>
    <property type="molecule type" value="Genomic_DNA"/>
</dbReference>
<dbReference type="AlphaFoldDB" id="A0AA36ULW8"/>
<dbReference type="GO" id="GO:0005886">
    <property type="term" value="C:plasma membrane"/>
    <property type="evidence" value="ECO:0007669"/>
    <property type="project" value="TreeGrafter"/>
</dbReference>
<dbReference type="PANTHER" id="PTHR30336">
    <property type="entry name" value="INNER MEMBRANE PROTEIN, PROBABLE PERMEASE"/>
    <property type="match status" value="1"/>
</dbReference>
<protein>
    <submittedName>
        <fullName evidence="3">YdcF family protein</fullName>
    </submittedName>
</protein>
<dbReference type="PANTHER" id="PTHR30336:SF20">
    <property type="entry name" value="DUF218 DOMAIN-CONTAINING PROTEIN"/>
    <property type="match status" value="1"/>
</dbReference>
<sequence>MKRWIIWGFLPLLLIWATSVAWLHYQAVQAEKASQNIKPADIAVILGNSVNRRGKPNPCLRSRVEAGVALYRQNKVSGLLMSGGTDGDGSNEAAAMQSMAIDMGIPPEHIRIENKSESTFENIALSAPLLQDVSNVIIVSDAFHLARAEWLVNRHLKDKNVQFYASDSCGDSTPNYLRKLSREIPAWIKAMIMHR</sequence>
<proteinExistence type="predicted"/>
<dbReference type="EMBL" id="CP094241">
    <property type="protein sequence ID" value="UNV84843.1"/>
    <property type="molecule type" value="Genomic_DNA"/>
</dbReference>
<accession>A0AA36ULW8</accession>
<evidence type="ECO:0000313" key="2">
    <source>
        <dbReference type="EMBL" id="EGQ78511.1"/>
    </source>
</evidence>
<dbReference type="CDD" id="cd06259">
    <property type="entry name" value="YdcF-like"/>
    <property type="match status" value="1"/>
</dbReference>
<feature type="domain" description="DUF218" evidence="1">
    <location>
        <begin position="41"/>
        <end position="155"/>
    </location>
</feature>
<gene>
    <name evidence="2" type="ORF">HMPREF9418_0074</name>
    <name evidence="3" type="ORF">MON40_12710</name>
</gene>
<dbReference type="Pfam" id="PF02698">
    <property type="entry name" value="DUF218"/>
    <property type="match status" value="1"/>
</dbReference>
<evidence type="ECO:0000313" key="5">
    <source>
        <dbReference type="Proteomes" id="UP000829455"/>
    </source>
</evidence>
<dbReference type="InterPro" id="IPR051599">
    <property type="entry name" value="Cell_Envelope_Assoc"/>
</dbReference>
<organism evidence="2 4">
    <name type="scientific">Neisseria macacae ATCC 33926</name>
    <dbReference type="NCBI Taxonomy" id="997348"/>
    <lineage>
        <taxon>Bacteria</taxon>
        <taxon>Pseudomonadati</taxon>
        <taxon>Pseudomonadota</taxon>
        <taxon>Betaproteobacteria</taxon>
        <taxon>Neisseriales</taxon>
        <taxon>Neisseriaceae</taxon>
        <taxon>Neisseria</taxon>
    </lineage>
</organism>
<evidence type="ECO:0000313" key="3">
    <source>
        <dbReference type="EMBL" id="UNV84843.1"/>
    </source>
</evidence>
<keyword evidence="5" id="KW-1185">Reference proteome</keyword>
<reference evidence="3 5" key="2">
    <citation type="submission" date="2022-03" db="EMBL/GenBank/DDBJ databases">
        <title>Genome sequencing of Neisseria macacae.</title>
        <authorList>
            <person name="Baek M.-G."/>
        </authorList>
    </citation>
    <scope>NUCLEOTIDE SEQUENCE [LARGE SCALE GENOMIC DNA]</scope>
    <source>
        <strain evidence="3 5">ATCC 33926</strain>
    </source>
</reference>
<dbReference type="Proteomes" id="UP000829455">
    <property type="component" value="Chromosome"/>
</dbReference>
<evidence type="ECO:0000259" key="1">
    <source>
        <dbReference type="Pfam" id="PF02698"/>
    </source>
</evidence>
<name>A0AA36ULW8_9NEIS</name>
<dbReference type="Gene3D" id="3.40.50.620">
    <property type="entry name" value="HUPs"/>
    <property type="match status" value="1"/>
</dbReference>
<dbReference type="RefSeq" id="WP_003775906.1">
    <property type="nucleotide sequence ID" value="NZ_CP094241.1"/>
</dbReference>
<reference evidence="2 4" key="1">
    <citation type="submission" date="2011-05" db="EMBL/GenBank/DDBJ databases">
        <authorList>
            <person name="Muzny D."/>
            <person name="Qin X."/>
            <person name="Deng J."/>
            <person name="Jiang H."/>
            <person name="Liu Y."/>
            <person name="Qu J."/>
            <person name="Song X.-Z."/>
            <person name="Zhang L."/>
            <person name="Thornton R."/>
            <person name="Coyle M."/>
            <person name="Francisco L."/>
            <person name="Jackson L."/>
            <person name="Javaid M."/>
            <person name="Korchina V."/>
            <person name="Kovar C."/>
            <person name="Mata R."/>
            <person name="Mathew T."/>
            <person name="Ngo R."/>
            <person name="Nguyen L."/>
            <person name="Nguyen N."/>
            <person name="Okwuonu G."/>
            <person name="Ongeri F."/>
            <person name="Pham C."/>
            <person name="Simmons D."/>
            <person name="Wilczek-Boney K."/>
            <person name="Hale W."/>
            <person name="Jakkamsetti A."/>
            <person name="Pham P."/>
            <person name="Ruth R."/>
            <person name="San Lucas F."/>
            <person name="Warren J."/>
            <person name="Zhang J."/>
            <person name="Zhao Z."/>
            <person name="Zhou C."/>
            <person name="Zhu D."/>
            <person name="Lee S."/>
            <person name="Bess C."/>
            <person name="Blankenburg K."/>
            <person name="Forbes L."/>
            <person name="Fu Q."/>
            <person name="Gubbala S."/>
            <person name="Hirani K."/>
            <person name="Jayaseelan J.C."/>
            <person name="Lara F."/>
            <person name="Munidasa M."/>
            <person name="Palculict T."/>
            <person name="Patil S."/>
            <person name="Pu L.-L."/>
            <person name="Saada N."/>
            <person name="Tang L."/>
            <person name="Weissenberger G."/>
            <person name="Zhu Y."/>
            <person name="Hemphill L."/>
            <person name="Shang Y."/>
            <person name="Youmans B."/>
            <person name="Ayvaz T."/>
            <person name="Ross M."/>
            <person name="Santibanez J."/>
            <person name="Aqrawi P."/>
            <person name="Gross S."/>
            <person name="Joshi V."/>
            <person name="Fowler G."/>
            <person name="Nazareth L."/>
            <person name="Reid J."/>
            <person name="Worley K."/>
            <person name="Petrosino J."/>
            <person name="Highlander S."/>
            <person name="Gibbs R."/>
        </authorList>
    </citation>
    <scope>NUCLEOTIDE SEQUENCE [LARGE SCALE GENOMIC DNA]</scope>
    <source>
        <strain evidence="2 4">ATCC 33926</strain>
    </source>
</reference>
<dbReference type="InterPro" id="IPR003848">
    <property type="entry name" value="DUF218"/>
</dbReference>
<dbReference type="InterPro" id="IPR014729">
    <property type="entry name" value="Rossmann-like_a/b/a_fold"/>
</dbReference>